<dbReference type="Gene3D" id="3.40.50.200">
    <property type="entry name" value="Peptidase S8/S53 domain"/>
    <property type="match status" value="1"/>
</dbReference>
<dbReference type="SUPFAM" id="SSF52743">
    <property type="entry name" value="Subtilisin-like"/>
    <property type="match status" value="1"/>
</dbReference>
<evidence type="ECO:0000256" key="6">
    <source>
        <dbReference type="PROSITE-ProRule" id="PRU01240"/>
    </source>
</evidence>
<dbReference type="PANTHER" id="PTHR43806:SF65">
    <property type="entry name" value="SERINE PROTEASE APRX"/>
    <property type="match status" value="1"/>
</dbReference>
<dbReference type="OrthoDB" id="9813435at2"/>
<feature type="active site" description="Charge relay system" evidence="5 6">
    <location>
        <position position="443"/>
    </location>
</feature>
<feature type="signal peptide" evidence="9">
    <location>
        <begin position="1"/>
        <end position="32"/>
    </location>
</feature>
<dbReference type="Pfam" id="PF00082">
    <property type="entry name" value="Peptidase_S8"/>
    <property type="match status" value="1"/>
</dbReference>
<evidence type="ECO:0000313" key="11">
    <source>
        <dbReference type="EMBL" id="TCC45030.1"/>
    </source>
</evidence>
<evidence type="ECO:0000256" key="7">
    <source>
        <dbReference type="RuleBase" id="RU003355"/>
    </source>
</evidence>
<dbReference type="Gene3D" id="2.60.40.10">
    <property type="entry name" value="Immunoglobulins"/>
    <property type="match status" value="1"/>
</dbReference>
<evidence type="ECO:0000256" key="2">
    <source>
        <dbReference type="ARBA" id="ARBA00022670"/>
    </source>
</evidence>
<dbReference type="InterPro" id="IPR023828">
    <property type="entry name" value="Peptidase_S8_Ser-AS"/>
</dbReference>
<dbReference type="InterPro" id="IPR013783">
    <property type="entry name" value="Ig-like_fold"/>
</dbReference>
<keyword evidence="4 6" id="KW-0720">Serine protease</keyword>
<dbReference type="InterPro" id="IPR022398">
    <property type="entry name" value="Peptidase_S8_His-AS"/>
</dbReference>
<organism evidence="11 12">
    <name type="scientific">Kribbella capetownensis</name>
    <dbReference type="NCBI Taxonomy" id="1572659"/>
    <lineage>
        <taxon>Bacteria</taxon>
        <taxon>Bacillati</taxon>
        <taxon>Actinomycetota</taxon>
        <taxon>Actinomycetes</taxon>
        <taxon>Propionibacteriales</taxon>
        <taxon>Kribbellaceae</taxon>
        <taxon>Kribbella</taxon>
    </lineage>
</organism>
<dbReference type="InterPro" id="IPR036852">
    <property type="entry name" value="Peptidase_S8/S53_dom_sf"/>
</dbReference>
<dbReference type="PROSITE" id="PS00136">
    <property type="entry name" value="SUBTILASE_ASP"/>
    <property type="match status" value="1"/>
</dbReference>
<evidence type="ECO:0000256" key="1">
    <source>
        <dbReference type="ARBA" id="ARBA00011073"/>
    </source>
</evidence>
<dbReference type="GO" id="GO:0004252">
    <property type="term" value="F:serine-type endopeptidase activity"/>
    <property type="evidence" value="ECO:0007669"/>
    <property type="project" value="UniProtKB-UniRule"/>
</dbReference>
<dbReference type="EMBL" id="SJKD01000008">
    <property type="protein sequence ID" value="TCC45030.1"/>
    <property type="molecule type" value="Genomic_DNA"/>
</dbReference>
<dbReference type="RefSeq" id="WP_131517334.1">
    <property type="nucleotide sequence ID" value="NZ_SJKD01000008.1"/>
</dbReference>
<keyword evidence="9" id="KW-0732">Signal</keyword>
<keyword evidence="3 6" id="KW-0378">Hydrolase</keyword>
<dbReference type="PANTHER" id="PTHR43806">
    <property type="entry name" value="PEPTIDASE S8"/>
    <property type="match status" value="1"/>
</dbReference>
<dbReference type="GO" id="GO:0005975">
    <property type="term" value="P:carbohydrate metabolic process"/>
    <property type="evidence" value="ECO:0007669"/>
    <property type="project" value="UniProtKB-ARBA"/>
</dbReference>
<dbReference type="InterPro" id="IPR050131">
    <property type="entry name" value="Peptidase_S8_subtilisin-like"/>
</dbReference>
<name>A0A4R0JG33_9ACTN</name>
<feature type="chain" id="PRO_5020505145" description="Peptidase S8/S53 domain-containing protein" evidence="9">
    <location>
        <begin position="33"/>
        <end position="1110"/>
    </location>
</feature>
<feature type="active site" description="Charge relay system" evidence="5 6">
    <location>
        <position position="238"/>
    </location>
</feature>
<evidence type="ECO:0000256" key="3">
    <source>
        <dbReference type="ARBA" id="ARBA00022801"/>
    </source>
</evidence>
<dbReference type="PROSITE" id="PS00137">
    <property type="entry name" value="SUBTILASE_HIS"/>
    <property type="match status" value="1"/>
</dbReference>
<dbReference type="AlphaFoldDB" id="A0A4R0JG33"/>
<reference evidence="11 12" key="1">
    <citation type="submission" date="2019-02" db="EMBL/GenBank/DDBJ databases">
        <title>Kribbella capetownensis sp. nov. and Kribbella speibonae sp. nov., isolated from soil.</title>
        <authorList>
            <person name="Curtis S.M."/>
            <person name="Norton I."/>
            <person name="Everest G.J."/>
            <person name="Meyers P.R."/>
        </authorList>
    </citation>
    <scope>NUCLEOTIDE SEQUENCE [LARGE SCALE GENOMIC DNA]</scope>
    <source>
        <strain evidence="11 12">YM53</strain>
    </source>
</reference>
<keyword evidence="12" id="KW-1185">Reference proteome</keyword>
<accession>A0A4R0JG33</accession>
<feature type="active site" description="Charge relay system" evidence="5 6">
    <location>
        <position position="269"/>
    </location>
</feature>
<dbReference type="InterPro" id="IPR000209">
    <property type="entry name" value="Peptidase_S8/S53_dom"/>
</dbReference>
<sequence>MALSKPLPTRTALLLTGALLLSAVTVPGLASAAKPPPPGAAPAAPALTGPATVTLLTGDRVTLTPDKNGTPRVDVRSRDGKSGTNGFSVRNDHGRISVVPHDVATLVPDVLDPALFDVTGLVEMKYDDAHRADLPVIVRQGAGERTMASNGFTATRELASVDATAGRIQKSRTTTFGASLTTTKAARPDKIWLDAAVHGESTTAVEAAPRDGYLDQINAPAAWDRGLDGRGVKVAIVDSGIDAEHPALSGKVTATADFTGEGTQDDLGHGTHVASLVAGNGAGSDGARQGVAPGVELVSSKVINAANEGTESGVIAGLEWAADQHPDLVNLSLGGRAPRVGDDLMADAVNRLTDKTGALFVIAAGNSGSFLPTPFSIESPGTAASALTVGAVDATDHKAQFSSEGPTWSYVQKPEVSAPGVNILGARAGARDGDLYVAYSGTSQATPQVTGSAALLLQQHPDLTWQQLKARLSSAVDDTGTYTSWSGSGRLNLATATSNGLSADIGVVDFGAIRHPDDAVQTRTVTLTNPGSEPLAVTAADHEVLSGNTTTAPDAAVVVSPATLTVPAGGTASLTVTLDPATVDDAMWQGSVDLLGADGKELLRLALNAYDEPPAYDVSVRVLDRDGQAVSGGWVNAFNGSNGDFMQFVLDDQGRSTRRISPGEWSMWTFVTTGDTVAMTGGTDFLVAKDADFTLDARKTVRLDVPVVEGQPTKATEGAVTALRASDPAKWQAEEFFPTIEDIAAGKVYVQPTGAPKKGIVEAVTRWQLQSTKKADHNAADLYQVYQSANRFTVPLAKNLDRKAVRAMARVDTSFGSVWGGGTAGVGRGVRSAVTTFGGGTWQTVETPSHRVEMLSAGPGIEWWQCLDSPATGIAGVCDNPERTYKPGEKARSVFGTAMHPQLNIGEIFNGDFNIQVGLADPGHLGIVDTALIDDVRLALYRNGVKLGEQKNTSGFFQVPSGTARYRLEHSWKTDHFSTSTEAKTTWEFTATPPAEWANPVRPSMLRLDYDPYVALDGSAPAWRPMVFDLRVGAQDRAATAPVKSARLWISSDRGKHWTAAPLVRTKDGYRTIIAPWSLLPGHTLSVRAAITDKAGNSVDQTVLDLVPVR</sequence>
<comment type="caution">
    <text evidence="11">The sequence shown here is derived from an EMBL/GenBank/DDBJ whole genome shotgun (WGS) entry which is preliminary data.</text>
</comment>
<evidence type="ECO:0000256" key="9">
    <source>
        <dbReference type="SAM" id="SignalP"/>
    </source>
</evidence>
<evidence type="ECO:0000259" key="10">
    <source>
        <dbReference type="Pfam" id="PF00082"/>
    </source>
</evidence>
<dbReference type="Proteomes" id="UP000293342">
    <property type="component" value="Unassembled WGS sequence"/>
</dbReference>
<evidence type="ECO:0000256" key="5">
    <source>
        <dbReference type="PIRSR" id="PIRSR615500-1"/>
    </source>
</evidence>
<evidence type="ECO:0000313" key="12">
    <source>
        <dbReference type="Proteomes" id="UP000293342"/>
    </source>
</evidence>
<proteinExistence type="inferred from homology"/>
<keyword evidence="2 6" id="KW-0645">Protease</keyword>
<dbReference type="PROSITE" id="PS00138">
    <property type="entry name" value="SUBTILASE_SER"/>
    <property type="match status" value="1"/>
</dbReference>
<feature type="domain" description="Peptidase S8/S53" evidence="10">
    <location>
        <begin position="229"/>
        <end position="478"/>
    </location>
</feature>
<dbReference type="InterPro" id="IPR015500">
    <property type="entry name" value="Peptidase_S8_subtilisin-rel"/>
</dbReference>
<dbReference type="PRINTS" id="PR00723">
    <property type="entry name" value="SUBTILISIN"/>
</dbReference>
<dbReference type="PROSITE" id="PS51892">
    <property type="entry name" value="SUBTILASE"/>
    <property type="match status" value="1"/>
</dbReference>
<dbReference type="GO" id="GO:0006508">
    <property type="term" value="P:proteolysis"/>
    <property type="evidence" value="ECO:0007669"/>
    <property type="project" value="UniProtKB-KW"/>
</dbReference>
<protein>
    <recommendedName>
        <fullName evidence="10">Peptidase S8/S53 domain-containing protein</fullName>
    </recommendedName>
</protein>
<evidence type="ECO:0000256" key="8">
    <source>
        <dbReference type="SAM" id="MobiDB-lite"/>
    </source>
</evidence>
<comment type="similarity">
    <text evidence="1 6 7">Belongs to the peptidase S8 family.</text>
</comment>
<feature type="region of interest" description="Disordered" evidence="8">
    <location>
        <begin position="61"/>
        <end position="89"/>
    </location>
</feature>
<dbReference type="InterPro" id="IPR023827">
    <property type="entry name" value="Peptidase_S8_Asp-AS"/>
</dbReference>
<gene>
    <name evidence="11" type="ORF">E0H75_31420</name>
</gene>
<evidence type="ECO:0000256" key="4">
    <source>
        <dbReference type="ARBA" id="ARBA00022825"/>
    </source>
</evidence>